<dbReference type="InterPro" id="IPR050893">
    <property type="entry name" value="Sugar_PTS"/>
</dbReference>
<dbReference type="InterPro" id="IPR036095">
    <property type="entry name" value="PTS_EIIB-like_sf"/>
</dbReference>
<feature type="transmembrane region" description="Helical" evidence="17">
    <location>
        <begin position="105"/>
        <end position="126"/>
    </location>
</feature>
<protein>
    <recommendedName>
        <fullName evidence="5">PTS system mannitol-specific EIICB component</fullName>
        <ecNumber evidence="4">2.7.1.197</ecNumber>
    </recommendedName>
    <alternativeName>
        <fullName evidence="16">EIICB-Mtl</fullName>
    </alternativeName>
</protein>
<evidence type="ECO:0000256" key="16">
    <source>
        <dbReference type="ARBA" id="ARBA00033349"/>
    </source>
</evidence>
<keyword evidence="11" id="KW-0598">Phosphotransferase system</keyword>
<dbReference type="PANTHER" id="PTHR30181:SF3">
    <property type="entry name" value="MULTIPHOSPHORYL TRANSFER PROTEIN"/>
    <property type="match status" value="1"/>
</dbReference>
<comment type="catalytic activity">
    <reaction evidence="1">
        <text>D-mannitol(out) + N(pros)-phospho-L-histidyl-[protein] = D-mannitol 1-phosphate(in) + L-histidyl-[protein]</text>
        <dbReference type="Rhea" id="RHEA:33363"/>
        <dbReference type="Rhea" id="RHEA-COMP:9745"/>
        <dbReference type="Rhea" id="RHEA-COMP:9746"/>
        <dbReference type="ChEBI" id="CHEBI:16899"/>
        <dbReference type="ChEBI" id="CHEBI:29979"/>
        <dbReference type="ChEBI" id="CHEBI:61381"/>
        <dbReference type="ChEBI" id="CHEBI:64837"/>
        <dbReference type="EC" id="2.7.1.197"/>
    </reaction>
</comment>
<evidence type="ECO:0000256" key="17">
    <source>
        <dbReference type="SAM" id="Phobius"/>
    </source>
</evidence>
<evidence type="ECO:0000256" key="12">
    <source>
        <dbReference type="ARBA" id="ARBA00022692"/>
    </source>
</evidence>
<feature type="transmembrane region" description="Helical" evidence="17">
    <location>
        <begin position="367"/>
        <end position="393"/>
    </location>
</feature>
<gene>
    <name evidence="20" type="ORF">NV226_02885</name>
</gene>
<evidence type="ECO:0000256" key="15">
    <source>
        <dbReference type="ARBA" id="ARBA00023136"/>
    </source>
</evidence>
<dbReference type="Pfam" id="PF02378">
    <property type="entry name" value="PTS_EIIC"/>
    <property type="match status" value="1"/>
</dbReference>
<evidence type="ECO:0000256" key="14">
    <source>
        <dbReference type="ARBA" id="ARBA00022989"/>
    </source>
</evidence>
<dbReference type="InterPro" id="IPR029503">
    <property type="entry name" value="PTS_EIIB_mannitol"/>
</dbReference>
<dbReference type="RefSeq" id="WP_258210820.1">
    <property type="nucleotide sequence ID" value="NZ_CP102734.1"/>
</dbReference>
<evidence type="ECO:0000256" key="1">
    <source>
        <dbReference type="ARBA" id="ARBA00001655"/>
    </source>
</evidence>
<keyword evidence="12 17" id="KW-0812">Transmembrane</keyword>
<dbReference type="SUPFAM" id="SSF52794">
    <property type="entry name" value="PTS system IIB component-like"/>
    <property type="match status" value="1"/>
</dbReference>
<evidence type="ECO:0000256" key="9">
    <source>
        <dbReference type="ARBA" id="ARBA00022597"/>
    </source>
</evidence>
<feature type="domain" description="PTS EIIC type-2" evidence="19">
    <location>
        <begin position="27"/>
        <end position="400"/>
    </location>
</feature>
<evidence type="ECO:0000313" key="21">
    <source>
        <dbReference type="Proteomes" id="UP001059252"/>
    </source>
</evidence>
<feature type="domain" description="PTS EIIB type-2" evidence="18">
    <location>
        <begin position="444"/>
        <end position="538"/>
    </location>
</feature>
<dbReference type="Pfam" id="PF02302">
    <property type="entry name" value="PTS_IIB"/>
    <property type="match status" value="1"/>
</dbReference>
<feature type="transmembrane region" description="Helical" evidence="17">
    <location>
        <begin position="180"/>
        <end position="201"/>
    </location>
</feature>
<evidence type="ECO:0000256" key="5">
    <source>
        <dbReference type="ARBA" id="ARBA00021825"/>
    </source>
</evidence>
<dbReference type="EMBL" id="CP102734">
    <property type="protein sequence ID" value="UVD81646.1"/>
    <property type="molecule type" value="Genomic_DNA"/>
</dbReference>
<keyword evidence="10" id="KW-0808">Transferase</keyword>
<keyword evidence="14 17" id="KW-1133">Transmembrane helix</keyword>
<evidence type="ECO:0000313" key="20">
    <source>
        <dbReference type="EMBL" id="UVD81646.1"/>
    </source>
</evidence>
<evidence type="ECO:0000256" key="6">
    <source>
        <dbReference type="ARBA" id="ARBA00022448"/>
    </source>
</evidence>
<keyword evidence="13" id="KW-0418">Kinase</keyword>
<reference evidence="20" key="1">
    <citation type="submission" date="2022-08" db="EMBL/GenBank/DDBJ databases">
        <title>Complete genome of Mycoplasma iguanae type strain 2327.</title>
        <authorList>
            <person name="Spergser J."/>
        </authorList>
    </citation>
    <scope>NUCLEOTIDE SEQUENCE</scope>
    <source>
        <strain evidence="20">2327</strain>
    </source>
</reference>
<dbReference type="InterPro" id="IPR003501">
    <property type="entry name" value="PTS_EIIB_2/3"/>
</dbReference>
<organism evidence="20 21">
    <name type="scientific">Mycoplasma iguanae</name>
    <dbReference type="NCBI Taxonomy" id="292461"/>
    <lineage>
        <taxon>Bacteria</taxon>
        <taxon>Bacillati</taxon>
        <taxon>Mycoplasmatota</taxon>
        <taxon>Mollicutes</taxon>
        <taxon>Mycoplasmataceae</taxon>
        <taxon>Mycoplasma</taxon>
    </lineage>
</organism>
<evidence type="ECO:0000256" key="8">
    <source>
        <dbReference type="ARBA" id="ARBA00022553"/>
    </source>
</evidence>
<evidence type="ECO:0000256" key="10">
    <source>
        <dbReference type="ARBA" id="ARBA00022679"/>
    </source>
</evidence>
<feature type="transmembrane region" description="Helical" evidence="17">
    <location>
        <begin position="30"/>
        <end position="54"/>
    </location>
</feature>
<accession>A0ABY5R8N7</accession>
<evidence type="ECO:0000256" key="13">
    <source>
        <dbReference type="ARBA" id="ARBA00022777"/>
    </source>
</evidence>
<name>A0ABY5R8N7_9MOLU</name>
<evidence type="ECO:0000256" key="3">
    <source>
        <dbReference type="ARBA" id="ARBA00004651"/>
    </source>
</evidence>
<dbReference type="PROSITE" id="PS51104">
    <property type="entry name" value="PTS_EIIC_TYPE_2"/>
    <property type="match status" value="1"/>
</dbReference>
<dbReference type="InterPro" id="IPR003352">
    <property type="entry name" value="PTS_EIIC"/>
</dbReference>
<keyword evidence="6" id="KW-0813">Transport</keyword>
<comment type="subcellular location">
    <subcellularLocation>
        <location evidence="3">Cell membrane</location>
        <topology evidence="3">Multi-pass membrane protein</topology>
    </subcellularLocation>
</comment>
<keyword evidence="7" id="KW-1003">Cell membrane</keyword>
<proteinExistence type="predicted"/>
<dbReference type="InterPro" id="IPR013014">
    <property type="entry name" value="PTS_EIIC_2"/>
</dbReference>
<evidence type="ECO:0000256" key="11">
    <source>
        <dbReference type="ARBA" id="ARBA00022683"/>
    </source>
</evidence>
<dbReference type="PROSITE" id="PS51099">
    <property type="entry name" value="PTS_EIIB_TYPE_2"/>
    <property type="match status" value="1"/>
</dbReference>
<feature type="transmembrane region" description="Helical" evidence="17">
    <location>
        <begin position="141"/>
        <end position="159"/>
    </location>
</feature>
<evidence type="ECO:0000259" key="18">
    <source>
        <dbReference type="PROSITE" id="PS51099"/>
    </source>
</evidence>
<feature type="transmembrane region" description="Helical" evidence="17">
    <location>
        <begin position="269"/>
        <end position="290"/>
    </location>
</feature>
<evidence type="ECO:0000259" key="19">
    <source>
        <dbReference type="PROSITE" id="PS51104"/>
    </source>
</evidence>
<keyword evidence="15 17" id="KW-0472">Membrane</keyword>
<evidence type="ECO:0000256" key="2">
    <source>
        <dbReference type="ARBA" id="ARBA00002434"/>
    </source>
</evidence>
<comment type="function">
    <text evidence="2">The phosphoenolpyruvate-dependent sugar phosphotransferase system (sugar PTS), a major carbohydrate active transport system, catalyzes the phosphorylation of incoming sugar substrates concomitantly with their translocation across the cell membrane. The enzyme II CmtAB PTS system is involved in D-mannitol transport.</text>
</comment>
<dbReference type="InterPro" id="IPR013011">
    <property type="entry name" value="PTS_EIIB_2"/>
</dbReference>
<keyword evidence="8" id="KW-0597">Phosphoprotein</keyword>
<evidence type="ECO:0000256" key="7">
    <source>
        <dbReference type="ARBA" id="ARBA00022475"/>
    </source>
</evidence>
<feature type="transmembrane region" description="Helical" evidence="17">
    <location>
        <begin position="74"/>
        <end position="93"/>
    </location>
</feature>
<dbReference type="Proteomes" id="UP001059252">
    <property type="component" value="Chromosome"/>
</dbReference>
<evidence type="ECO:0000256" key="4">
    <source>
        <dbReference type="ARBA" id="ARBA00011909"/>
    </source>
</evidence>
<sequence length="541" mass="58942">MTLTKNIKPNNFKKYAPGGMRQKIQKIGSFMAGMILPSIGVFIAWGLWTSMFLYNSGSSHGWFTGQDKPDTLNSLGAIVGPGIKWLIPILIGVNAGKMIYGVRGAAFGAFMTVVIIVGTDEIWNIFPEIIAIDGKSLAGRAPNQIVGAMIVAPFSVWAFKKIESLYINKVKVGFEMLIRNFSLAIIAILMGLVLFFAWAWIMFGITWILTKIIGAFGNNKYVAPLMTIFTEPTRTIFLNNALNHGILSPIGLEEIRTLQEEGIEAARSIFFLFGGNAGPGFGLLIAYAIFKKGTERTNALGSSLIQLVGGIHEVYYVYVIAKPKMIISTILGAATSMAVFSFLGGGTSTIVSPGSIISVIGTSPDGYALGINLLGIFSGAFVTFIVAGFLLWLERKNDSQQASTNTRVVFTDEGMSFENGSNDQLATENSKIESQKAINYTAARKIVVACDAGLGSSTMAAGIIKKWVKENNIDIEVTNAALKDLPADADIVVTTNVFENFAKEKTQKDNIYTVKQFLNKSEYNELYENLKKYKTKKTEEK</sequence>
<keyword evidence="9" id="KW-0762">Sugar transport</keyword>
<dbReference type="PANTHER" id="PTHR30181">
    <property type="entry name" value="MANNITOL PERMEASE IIC COMPONENT"/>
    <property type="match status" value="1"/>
</dbReference>
<dbReference type="Gene3D" id="3.40.50.2300">
    <property type="match status" value="1"/>
</dbReference>
<keyword evidence="21" id="KW-1185">Reference proteome</keyword>
<dbReference type="EC" id="2.7.1.197" evidence="4"/>
<dbReference type="CDD" id="cd05567">
    <property type="entry name" value="PTS_IIB_mannitol"/>
    <property type="match status" value="1"/>
</dbReference>